<name>A0AC34RL37_9BILA</name>
<accession>A0AC34RL37</accession>
<proteinExistence type="predicted"/>
<dbReference type="WBParaSite" id="JU765_v2.g7854.t1">
    <property type="protein sequence ID" value="JU765_v2.g7854.t1"/>
    <property type="gene ID" value="JU765_v2.g7854"/>
</dbReference>
<reference evidence="2" key="1">
    <citation type="submission" date="2022-11" db="UniProtKB">
        <authorList>
            <consortium name="WormBaseParasite"/>
        </authorList>
    </citation>
    <scope>IDENTIFICATION</scope>
</reference>
<evidence type="ECO:0000313" key="2">
    <source>
        <dbReference type="WBParaSite" id="JU765_v2.g7854.t1"/>
    </source>
</evidence>
<protein>
    <submittedName>
        <fullName evidence="2">Lysozyme</fullName>
    </submittedName>
</protein>
<dbReference type="Proteomes" id="UP000887576">
    <property type="component" value="Unplaced"/>
</dbReference>
<evidence type="ECO:0000313" key="1">
    <source>
        <dbReference type="Proteomes" id="UP000887576"/>
    </source>
</evidence>
<organism evidence="1 2">
    <name type="scientific">Panagrolaimus sp. JU765</name>
    <dbReference type="NCBI Taxonomy" id="591449"/>
    <lineage>
        <taxon>Eukaryota</taxon>
        <taxon>Metazoa</taxon>
        <taxon>Ecdysozoa</taxon>
        <taxon>Nematoda</taxon>
        <taxon>Chromadorea</taxon>
        <taxon>Rhabditida</taxon>
        <taxon>Tylenchina</taxon>
        <taxon>Panagrolaimomorpha</taxon>
        <taxon>Panagrolaimoidea</taxon>
        <taxon>Panagrolaimidae</taxon>
        <taxon>Panagrolaimus</taxon>
    </lineage>
</organism>
<sequence length="202" mass="22785">MISAIFCLLILAVSANALRGFDAIQPLSASTLKCLNNSGYNFFIARVHHNYGEVDHDGIKNLVKAHDFGLTDLEVQQVTNVNDALRAAGAEINRLWVDVESYKNGWGASHDYNRKFIMDMVNAAVGLGWNVGIYTNYNHWQTIVGANFDSLSDYPLWWSRYNGAADLVTRWSPFGGWDNPTIHQYTQNSNVCNFNIDKNYKN</sequence>